<comment type="caution">
    <text evidence="3">The sequence shown here is derived from an EMBL/GenBank/DDBJ whole genome shotgun (WGS) entry which is preliminary data.</text>
</comment>
<feature type="compositionally biased region" description="Pro residues" evidence="1">
    <location>
        <begin position="27"/>
        <end position="39"/>
    </location>
</feature>
<proteinExistence type="predicted"/>
<name>A0A4Y9YYD6_9AGAM</name>
<gene>
    <name evidence="3" type="ORF">EVG20_g4466</name>
</gene>
<dbReference type="InterPro" id="IPR046522">
    <property type="entry name" value="DUF6699"/>
</dbReference>
<dbReference type="STRING" id="205917.A0A4Y9YYD6"/>
<dbReference type="EMBL" id="SEOQ01000231">
    <property type="protein sequence ID" value="TFY66623.1"/>
    <property type="molecule type" value="Genomic_DNA"/>
</dbReference>
<reference evidence="3 4" key="1">
    <citation type="submission" date="2019-02" db="EMBL/GenBank/DDBJ databases">
        <title>Genome sequencing of the rare red list fungi Dentipellis fragilis.</title>
        <authorList>
            <person name="Buettner E."/>
            <person name="Kellner H."/>
        </authorList>
    </citation>
    <scope>NUCLEOTIDE SEQUENCE [LARGE SCALE GENOMIC DNA]</scope>
    <source>
        <strain evidence="3 4">DSM 105465</strain>
    </source>
</reference>
<feature type="compositionally biased region" description="Pro residues" evidence="1">
    <location>
        <begin position="152"/>
        <end position="166"/>
    </location>
</feature>
<evidence type="ECO:0000313" key="4">
    <source>
        <dbReference type="Proteomes" id="UP000298327"/>
    </source>
</evidence>
<evidence type="ECO:0000313" key="3">
    <source>
        <dbReference type="EMBL" id="TFY66623.1"/>
    </source>
</evidence>
<feature type="region of interest" description="Disordered" evidence="1">
    <location>
        <begin position="1"/>
        <end position="57"/>
    </location>
</feature>
<dbReference type="AlphaFoldDB" id="A0A4Y9YYD6"/>
<feature type="domain" description="DUF6699" evidence="2">
    <location>
        <begin position="293"/>
        <end position="427"/>
    </location>
</feature>
<feature type="region of interest" description="Disordered" evidence="1">
    <location>
        <begin position="210"/>
        <end position="241"/>
    </location>
</feature>
<evidence type="ECO:0000256" key="1">
    <source>
        <dbReference type="SAM" id="MobiDB-lite"/>
    </source>
</evidence>
<feature type="region of interest" description="Disordered" evidence="1">
    <location>
        <begin position="93"/>
        <end position="170"/>
    </location>
</feature>
<dbReference type="OrthoDB" id="3352225at2759"/>
<protein>
    <recommendedName>
        <fullName evidence="2">DUF6699 domain-containing protein</fullName>
    </recommendedName>
</protein>
<accession>A0A4Y9YYD6</accession>
<feature type="compositionally biased region" description="Low complexity" evidence="1">
    <location>
        <begin position="40"/>
        <end position="55"/>
    </location>
</feature>
<feature type="compositionally biased region" description="Pro residues" evidence="1">
    <location>
        <begin position="106"/>
        <end position="126"/>
    </location>
</feature>
<dbReference type="Proteomes" id="UP000298327">
    <property type="component" value="Unassembled WGS sequence"/>
</dbReference>
<dbReference type="Pfam" id="PF20415">
    <property type="entry name" value="DUF6699"/>
    <property type="match status" value="1"/>
</dbReference>
<feature type="compositionally biased region" description="Pro residues" evidence="1">
    <location>
        <begin position="222"/>
        <end position="239"/>
    </location>
</feature>
<organism evidence="3 4">
    <name type="scientific">Dentipellis fragilis</name>
    <dbReference type="NCBI Taxonomy" id="205917"/>
    <lineage>
        <taxon>Eukaryota</taxon>
        <taxon>Fungi</taxon>
        <taxon>Dikarya</taxon>
        <taxon>Basidiomycota</taxon>
        <taxon>Agaricomycotina</taxon>
        <taxon>Agaricomycetes</taxon>
        <taxon>Russulales</taxon>
        <taxon>Hericiaceae</taxon>
        <taxon>Dentipellis</taxon>
    </lineage>
</organism>
<dbReference type="PRINTS" id="PR01217">
    <property type="entry name" value="PRICHEXTENSN"/>
</dbReference>
<sequence>MDSGPATPFIPPMPEMGTGRSHHNSPVRPPVVPPLPFSPPGGTVPLQPPYNVAPSYAPPPPSNPYLSPYAGSAYIPSPMVPGPPPMMPGSYYMPNVQLPDGSHPPGGGPPAGPPPVVPPAQGPPPGFSSDWTGYPPPGALASGGTPWGGSQPLPPQASPWGAPPQLQPYTTYNNFQQPLPGGYPMQQGYGQWGPPVGAFNTPGAGYGVPLPPQGPPGWYGGAPPPGYGPPPPQAQPPRPTRVARADRGDRIDHFAAGSHYGPVLKPMLVHRMRVDVHVNPLLLPVGDSDRVHLNWNMLFSTSHCQRSGDPEHKSWSNGRQEPATFPRLTSLKLLCRALPWIIEIKASNPAIGVTCADIIDQLGDYLKTNAPKDDYQKSSADQQHQLKLNYHHNRSRSDGVPGGRLGEGLRRLDWFGSMSMWGGMDRNDSYVKDRCRVVLPCMFEMFCIPRPPQSEEDREDDPARASAVAVEQAWFVGC</sequence>
<evidence type="ECO:0000259" key="2">
    <source>
        <dbReference type="Pfam" id="PF20415"/>
    </source>
</evidence>
<keyword evidence="4" id="KW-1185">Reference proteome</keyword>